<proteinExistence type="predicted"/>
<dbReference type="Proteomes" id="UP001295469">
    <property type="component" value="Chromosome A03"/>
</dbReference>
<dbReference type="InterPro" id="IPR040376">
    <property type="entry name" value="At4g28100-like"/>
</dbReference>
<gene>
    <name evidence="1" type="ORF">DARMORV10_A03P57750.1</name>
</gene>
<accession>A0A816VTH3</accession>
<protein>
    <submittedName>
        <fullName evidence="1">(rape) hypothetical protein</fullName>
    </submittedName>
</protein>
<sequence length="60" mass="6690">MSRCLGALQKLKVKGGSKKTTTDRESKMMGKDCQLMGLTWLLARNKTVYIPTVSAKSHYV</sequence>
<reference evidence="1" key="1">
    <citation type="submission" date="2021-01" db="EMBL/GenBank/DDBJ databases">
        <authorList>
            <consortium name="Genoscope - CEA"/>
            <person name="William W."/>
        </authorList>
    </citation>
    <scope>NUCLEOTIDE SEQUENCE</scope>
</reference>
<dbReference type="AlphaFoldDB" id="A0A816VTH3"/>
<dbReference type="PANTHER" id="PTHR34056:SF3">
    <property type="entry name" value="OS07G0557700 PROTEIN"/>
    <property type="match status" value="1"/>
</dbReference>
<dbReference type="PANTHER" id="PTHR34056">
    <property type="entry name" value="GPI-ANCHORED PROTEIN"/>
    <property type="match status" value="1"/>
</dbReference>
<evidence type="ECO:0000313" key="1">
    <source>
        <dbReference type="EMBL" id="CAF2131723.1"/>
    </source>
</evidence>
<name>A0A816VTH3_BRANA</name>
<dbReference type="EMBL" id="HG994357">
    <property type="protein sequence ID" value="CAF2131723.1"/>
    <property type="molecule type" value="Genomic_DNA"/>
</dbReference>
<organism evidence="1">
    <name type="scientific">Brassica napus</name>
    <name type="common">Rape</name>
    <dbReference type="NCBI Taxonomy" id="3708"/>
    <lineage>
        <taxon>Eukaryota</taxon>
        <taxon>Viridiplantae</taxon>
        <taxon>Streptophyta</taxon>
        <taxon>Embryophyta</taxon>
        <taxon>Tracheophyta</taxon>
        <taxon>Spermatophyta</taxon>
        <taxon>Magnoliopsida</taxon>
        <taxon>eudicotyledons</taxon>
        <taxon>Gunneridae</taxon>
        <taxon>Pentapetalae</taxon>
        <taxon>rosids</taxon>
        <taxon>malvids</taxon>
        <taxon>Brassicales</taxon>
        <taxon>Brassicaceae</taxon>
        <taxon>Brassiceae</taxon>
        <taxon>Brassica</taxon>
    </lineage>
</organism>